<reference evidence="2" key="1">
    <citation type="submission" date="2020-04" db="EMBL/GenBank/DDBJ databases">
        <authorList>
            <person name="Alioto T."/>
            <person name="Alioto T."/>
            <person name="Gomez Garrido J."/>
        </authorList>
    </citation>
    <scope>NUCLEOTIDE SEQUENCE</scope>
    <source>
        <strain evidence="2">A484AB</strain>
    </source>
</reference>
<dbReference type="AlphaFoldDB" id="A0A6S7GW79"/>
<proteinExistence type="predicted"/>
<dbReference type="PANTHER" id="PTHR46791:SF13">
    <property type="entry name" value="CLR5 DOMAIN-CONTAINING PROTEIN"/>
    <property type="match status" value="1"/>
</dbReference>
<dbReference type="PANTHER" id="PTHR46791">
    <property type="entry name" value="EXPRESSED PROTEIN"/>
    <property type="match status" value="1"/>
</dbReference>
<evidence type="ECO:0000313" key="3">
    <source>
        <dbReference type="Proteomes" id="UP001152795"/>
    </source>
</evidence>
<dbReference type="EMBL" id="CACRXK020002751">
    <property type="protein sequence ID" value="CAB3995865.1"/>
    <property type="molecule type" value="Genomic_DNA"/>
</dbReference>
<name>A0A6S7GW79_PARCT</name>
<keyword evidence="3" id="KW-1185">Reference proteome</keyword>
<evidence type="ECO:0000259" key="1">
    <source>
        <dbReference type="Pfam" id="PF24764"/>
    </source>
</evidence>
<dbReference type="OrthoDB" id="6119988at2759"/>
<sequence>MVRTDRGTENTLMAAMQCFLRRSNGDDHASLKAHAYGPSTSNQRIEAWWSHLRKSWTTWWMNFFSQMVERAELDTSDDLQKKCLWFCFNKLLQQGLDQVRTSWNTHYIRRSRYNTQAGIPDQMYFLPESIGARNCKFPTDNEDINAMQAHVGYQSQDDYDIYFEAICQQLSLPDRSQWTADEAKQYFHRLMDIARQ</sequence>
<evidence type="ECO:0000313" key="2">
    <source>
        <dbReference type="EMBL" id="CAB3995865.1"/>
    </source>
</evidence>
<protein>
    <recommendedName>
        <fullName evidence="1">Integrase core domain-containing protein</fullName>
    </recommendedName>
</protein>
<comment type="caution">
    <text evidence="2">The sequence shown here is derived from an EMBL/GenBank/DDBJ whole genome shotgun (WGS) entry which is preliminary data.</text>
</comment>
<gene>
    <name evidence="2" type="ORF">PACLA_8A071200</name>
</gene>
<accession>A0A6S7GW79</accession>
<dbReference type="InterPro" id="IPR058913">
    <property type="entry name" value="Integrase_dom_put"/>
</dbReference>
<organism evidence="2 3">
    <name type="scientific">Paramuricea clavata</name>
    <name type="common">Red gorgonian</name>
    <name type="synonym">Violescent sea-whip</name>
    <dbReference type="NCBI Taxonomy" id="317549"/>
    <lineage>
        <taxon>Eukaryota</taxon>
        <taxon>Metazoa</taxon>
        <taxon>Cnidaria</taxon>
        <taxon>Anthozoa</taxon>
        <taxon>Octocorallia</taxon>
        <taxon>Malacalcyonacea</taxon>
        <taxon>Plexauridae</taxon>
        <taxon>Paramuricea</taxon>
    </lineage>
</organism>
<dbReference type="Proteomes" id="UP001152795">
    <property type="component" value="Unassembled WGS sequence"/>
</dbReference>
<feature type="domain" description="Integrase core" evidence="1">
    <location>
        <begin position="2"/>
        <end position="116"/>
    </location>
</feature>
<dbReference type="Pfam" id="PF24764">
    <property type="entry name" value="rva_4"/>
    <property type="match status" value="1"/>
</dbReference>